<dbReference type="PANTHER" id="PTHR37604">
    <property type="entry name" value="TRANSCRIPTION INITIATION FACTOR TFIID SUBUNIT"/>
    <property type="match status" value="1"/>
</dbReference>
<evidence type="ECO:0000313" key="2">
    <source>
        <dbReference type="Proteomes" id="UP000032141"/>
    </source>
</evidence>
<keyword evidence="2" id="KW-1185">Reference proteome</keyword>
<dbReference type="Gramene" id="Bo3g097990.1">
    <property type="protein sequence ID" value="Bo3g097990.1"/>
    <property type="gene ID" value="Bo3g097990"/>
</dbReference>
<dbReference type="OMA" id="PMNSRHE"/>
<protein>
    <submittedName>
        <fullName evidence="1">Uncharacterized protein</fullName>
    </submittedName>
</protein>
<organism evidence="1 2">
    <name type="scientific">Brassica oleracea var. oleracea</name>
    <dbReference type="NCBI Taxonomy" id="109376"/>
    <lineage>
        <taxon>Eukaryota</taxon>
        <taxon>Viridiplantae</taxon>
        <taxon>Streptophyta</taxon>
        <taxon>Embryophyta</taxon>
        <taxon>Tracheophyta</taxon>
        <taxon>Spermatophyta</taxon>
        <taxon>Magnoliopsida</taxon>
        <taxon>eudicotyledons</taxon>
        <taxon>Gunneridae</taxon>
        <taxon>Pentapetalae</taxon>
        <taxon>rosids</taxon>
        <taxon>malvids</taxon>
        <taxon>Brassicales</taxon>
        <taxon>Brassicaceae</taxon>
        <taxon>Brassiceae</taxon>
        <taxon>Brassica</taxon>
    </lineage>
</organism>
<dbReference type="EnsemblPlants" id="Bo3g097990.1">
    <property type="protein sequence ID" value="Bo3g097990.1"/>
    <property type="gene ID" value="Bo3g097990"/>
</dbReference>
<dbReference type="PANTHER" id="PTHR37604:SF1">
    <property type="entry name" value="TRANSCRIPTION INITIATION FACTOR TFIID SUBUNIT"/>
    <property type="match status" value="1"/>
</dbReference>
<dbReference type="STRING" id="109376.A0A0D3BEQ7"/>
<name>A0A0D3BEQ7_BRAOL</name>
<sequence length="238" mass="26547">MGSRSNIHPSSGFDGSSSDDDILLLPETMFRMNCVPETALSPISRTRDDDVKTEFYGVLDTLPQVTTRSHVMMPDNLGSLAELVKDETTTNASATVTYAVTSSSAVTATNSAANASSDMQQMVNPQSLQQQQLLERMRKRMGVDGNAFNPMNSRHEQQIHQQFRKQQQQIAALSNMQQQQQQPGYNQFRQLMTTTLQNQIAQQKQIMVDFVKRIVNVNLKAVASRGCPVLMPSLHAER</sequence>
<proteinExistence type="predicted"/>
<accession>A0A0D3BEQ7</accession>
<dbReference type="AlphaFoldDB" id="A0A0D3BEQ7"/>
<reference evidence="1" key="2">
    <citation type="submission" date="2015-03" db="UniProtKB">
        <authorList>
            <consortium name="EnsemblPlants"/>
        </authorList>
    </citation>
    <scope>IDENTIFICATION</scope>
</reference>
<dbReference type="Proteomes" id="UP000032141">
    <property type="component" value="Chromosome C3"/>
</dbReference>
<evidence type="ECO:0000313" key="1">
    <source>
        <dbReference type="EnsemblPlants" id="Bo3g097990.1"/>
    </source>
</evidence>
<dbReference type="HOGENOM" id="CLU_1167267_0_0_1"/>
<reference evidence="1 2" key="1">
    <citation type="journal article" date="2014" name="Genome Biol.">
        <title>Transcriptome and methylome profiling reveals relics of genome dominance in the mesopolyploid Brassica oleracea.</title>
        <authorList>
            <person name="Parkin I.A."/>
            <person name="Koh C."/>
            <person name="Tang H."/>
            <person name="Robinson S.J."/>
            <person name="Kagale S."/>
            <person name="Clarke W.E."/>
            <person name="Town C.D."/>
            <person name="Nixon J."/>
            <person name="Krishnakumar V."/>
            <person name="Bidwell S.L."/>
            <person name="Denoeud F."/>
            <person name="Belcram H."/>
            <person name="Links M.G."/>
            <person name="Just J."/>
            <person name="Clarke C."/>
            <person name="Bender T."/>
            <person name="Huebert T."/>
            <person name="Mason A.S."/>
            <person name="Pires J.C."/>
            <person name="Barker G."/>
            <person name="Moore J."/>
            <person name="Walley P.G."/>
            <person name="Manoli S."/>
            <person name="Batley J."/>
            <person name="Edwards D."/>
            <person name="Nelson M.N."/>
            <person name="Wang X."/>
            <person name="Paterson A.H."/>
            <person name="King G."/>
            <person name="Bancroft I."/>
            <person name="Chalhoub B."/>
            <person name="Sharpe A.G."/>
        </authorList>
    </citation>
    <scope>NUCLEOTIDE SEQUENCE</scope>
    <source>
        <strain evidence="1 2">cv. TO1000</strain>
    </source>
</reference>